<dbReference type="Proteomes" id="UP000288429">
    <property type="component" value="Unassembled WGS sequence"/>
</dbReference>
<feature type="region of interest" description="Disordered" evidence="1">
    <location>
        <begin position="178"/>
        <end position="222"/>
    </location>
</feature>
<evidence type="ECO:0000313" key="2">
    <source>
        <dbReference type="EMBL" id="RSL80705.1"/>
    </source>
</evidence>
<sequence length="285" mass="31736">MDLEAELKPVETLFSSLENDATLTASQRRNLKNNIALIEETKVDSNKHSQAARSRRKAARILLCTIHEHLGDTILFLCSVAIPITKLNDINREASIFVSKLQNWSTTMKTNDSIRSLIRSHFTPSVLSKLSVPQPTQAKRVAHFDTSPARRLRTDSSMPKHQAIPSLHGVLDLAASHRPTETPIDDDGDDSEGDDGDGSEASDESDPGGPWATDNPRSTLGDDVQLYSNVYELEGMDAIRVIATQRDIACRLTMPHHTDSTPFITIQCPRTLAMQFLTRRKQINW</sequence>
<feature type="region of interest" description="Disordered" evidence="1">
    <location>
        <begin position="130"/>
        <end position="161"/>
    </location>
</feature>
<organism evidence="2 3">
    <name type="scientific">Fusarium ambrosium</name>
    <dbReference type="NCBI Taxonomy" id="131363"/>
    <lineage>
        <taxon>Eukaryota</taxon>
        <taxon>Fungi</taxon>
        <taxon>Dikarya</taxon>
        <taxon>Ascomycota</taxon>
        <taxon>Pezizomycotina</taxon>
        <taxon>Sordariomycetes</taxon>
        <taxon>Hypocreomycetidae</taxon>
        <taxon>Hypocreales</taxon>
        <taxon>Nectriaceae</taxon>
        <taxon>Fusarium</taxon>
        <taxon>Fusarium solani species complex</taxon>
    </lineage>
</organism>
<comment type="caution">
    <text evidence="2">The sequence shown here is derived from an EMBL/GenBank/DDBJ whole genome shotgun (WGS) entry which is preliminary data.</text>
</comment>
<protein>
    <submittedName>
        <fullName evidence="2">Uncharacterized protein</fullName>
    </submittedName>
</protein>
<name>A0A428RT28_9HYPO</name>
<feature type="compositionally biased region" description="Acidic residues" evidence="1">
    <location>
        <begin position="183"/>
        <end position="206"/>
    </location>
</feature>
<accession>A0A428RT28</accession>
<dbReference type="EMBL" id="NIZV01000807">
    <property type="protein sequence ID" value="RSL80705.1"/>
    <property type="molecule type" value="Genomic_DNA"/>
</dbReference>
<evidence type="ECO:0000313" key="3">
    <source>
        <dbReference type="Proteomes" id="UP000288429"/>
    </source>
</evidence>
<keyword evidence="3" id="KW-1185">Reference proteome</keyword>
<dbReference type="AlphaFoldDB" id="A0A428RT28"/>
<evidence type="ECO:0000256" key="1">
    <source>
        <dbReference type="SAM" id="MobiDB-lite"/>
    </source>
</evidence>
<reference evidence="2 3" key="1">
    <citation type="submission" date="2017-06" db="EMBL/GenBank/DDBJ databases">
        <title>Cmopartive genomic analysis of Ambrosia Fusariam Clade fungi.</title>
        <authorList>
            <person name="Stajich J.E."/>
            <person name="Carrillo J."/>
            <person name="Kijimoto T."/>
            <person name="Eskalen A."/>
            <person name="O'Donnell K."/>
            <person name="Kasson M."/>
        </authorList>
    </citation>
    <scope>NUCLEOTIDE SEQUENCE [LARGE SCALE GENOMIC DNA]</scope>
    <source>
        <strain evidence="2 3">NRRL 20438</strain>
    </source>
</reference>
<gene>
    <name evidence="2" type="ORF">CDV31_017101</name>
</gene>
<proteinExistence type="predicted"/>